<dbReference type="InterPro" id="IPR013149">
    <property type="entry name" value="ADH-like_C"/>
</dbReference>
<dbReference type="RefSeq" id="WP_190215059.1">
    <property type="nucleotide sequence ID" value="NZ_BNBO01000067.1"/>
</dbReference>
<dbReference type="GO" id="GO:0016628">
    <property type="term" value="F:oxidoreductase activity, acting on the CH-CH group of donors, NAD or NADP as acceptor"/>
    <property type="evidence" value="ECO:0007669"/>
    <property type="project" value="InterPro"/>
</dbReference>
<dbReference type="InterPro" id="IPR011032">
    <property type="entry name" value="GroES-like_sf"/>
</dbReference>
<dbReference type="FunFam" id="3.40.50.720:FF:000121">
    <property type="entry name" value="Prostaglandin reductase 2"/>
    <property type="match status" value="1"/>
</dbReference>
<dbReference type="PANTHER" id="PTHR43205:SF7">
    <property type="entry name" value="PROSTAGLANDIN REDUCTASE 1"/>
    <property type="match status" value="1"/>
</dbReference>
<keyword evidence="4" id="KW-1185">Reference proteome</keyword>
<name>A0A919GFV4_9ACTN</name>
<dbReference type="AlphaFoldDB" id="A0A919GFV4"/>
<dbReference type="GeneID" id="95357388"/>
<dbReference type="SUPFAM" id="SSF50129">
    <property type="entry name" value="GroES-like"/>
    <property type="match status" value="1"/>
</dbReference>
<keyword evidence="1" id="KW-0560">Oxidoreductase</keyword>
<dbReference type="InterPro" id="IPR041694">
    <property type="entry name" value="ADH_N_2"/>
</dbReference>
<dbReference type="CDD" id="cd05288">
    <property type="entry name" value="PGDH"/>
    <property type="match status" value="1"/>
</dbReference>
<dbReference type="SMART" id="SM00829">
    <property type="entry name" value="PKS_ER"/>
    <property type="match status" value="1"/>
</dbReference>
<proteinExistence type="predicted"/>
<feature type="domain" description="Enoyl reductase (ER)" evidence="2">
    <location>
        <begin position="53"/>
        <end position="332"/>
    </location>
</feature>
<protein>
    <submittedName>
        <fullName evidence="3">NADP-dependent oxidoreductase</fullName>
    </submittedName>
</protein>
<dbReference type="InterPro" id="IPR036291">
    <property type="entry name" value="NAD(P)-bd_dom_sf"/>
</dbReference>
<dbReference type="Gene3D" id="3.90.180.10">
    <property type="entry name" value="Medium-chain alcohol dehydrogenases, catalytic domain"/>
    <property type="match status" value="1"/>
</dbReference>
<sequence>MSGTNRQIRLAARPVGEVKPEDWEHVTEPATAPGEGRFAGRTRFISLDPAMRGWLDDRPSYLPPVGIGEVMRAGSVIEVTESEHPGFQPGDHVVGTFGVQEYVVSDGKGVLKVDPALAPLSTYLGALGMPGMTAYFGLLDVGDLKEGETVVVSGAAGAVGTMAGQIAKVKGCRVIGIAGGADKCAMLTGELGFDAAIDYRADDVRKALRELAPDGVDVYFDNVGGDILDAVLTRLALHARVVICGAISQYNNETQVQGPSNYLSLLVRRARMEGFVVFDYAPRFGAAARELAGWIATGRIKVKEHVVSGSLDDFPATLQMLFRGENVGKLVLELT</sequence>
<dbReference type="EMBL" id="BNBO01000067">
    <property type="protein sequence ID" value="GHH83659.1"/>
    <property type="molecule type" value="Genomic_DNA"/>
</dbReference>
<evidence type="ECO:0000313" key="4">
    <source>
        <dbReference type="Proteomes" id="UP000617734"/>
    </source>
</evidence>
<dbReference type="Gene3D" id="3.40.50.720">
    <property type="entry name" value="NAD(P)-binding Rossmann-like Domain"/>
    <property type="match status" value="1"/>
</dbReference>
<dbReference type="SUPFAM" id="SSF51735">
    <property type="entry name" value="NAD(P)-binding Rossmann-fold domains"/>
    <property type="match status" value="1"/>
</dbReference>
<accession>A0A919GFV4</accession>
<dbReference type="Pfam" id="PF00107">
    <property type="entry name" value="ADH_zinc_N"/>
    <property type="match status" value="1"/>
</dbReference>
<evidence type="ECO:0000256" key="1">
    <source>
        <dbReference type="ARBA" id="ARBA00023002"/>
    </source>
</evidence>
<dbReference type="InterPro" id="IPR045010">
    <property type="entry name" value="MDR_fam"/>
</dbReference>
<dbReference type="Pfam" id="PF16884">
    <property type="entry name" value="ADH_N_2"/>
    <property type="match status" value="1"/>
</dbReference>
<organism evidence="3 4">
    <name type="scientific">Kitasatospora indigofera</name>
    <dbReference type="NCBI Taxonomy" id="67307"/>
    <lineage>
        <taxon>Bacteria</taxon>
        <taxon>Bacillati</taxon>
        <taxon>Actinomycetota</taxon>
        <taxon>Actinomycetes</taxon>
        <taxon>Kitasatosporales</taxon>
        <taxon>Streptomycetaceae</taxon>
        <taxon>Kitasatospora</taxon>
    </lineage>
</organism>
<reference evidence="3" key="1">
    <citation type="journal article" date="2014" name="Int. J. Syst. Evol. Microbiol.">
        <title>Complete genome sequence of Corynebacterium casei LMG S-19264T (=DSM 44701T), isolated from a smear-ripened cheese.</title>
        <authorList>
            <consortium name="US DOE Joint Genome Institute (JGI-PGF)"/>
            <person name="Walter F."/>
            <person name="Albersmeier A."/>
            <person name="Kalinowski J."/>
            <person name="Ruckert C."/>
        </authorList>
    </citation>
    <scope>NUCLEOTIDE SEQUENCE</scope>
    <source>
        <strain evidence="3">JCM 4646</strain>
    </source>
</reference>
<dbReference type="Proteomes" id="UP000617734">
    <property type="component" value="Unassembled WGS sequence"/>
</dbReference>
<reference evidence="3" key="2">
    <citation type="submission" date="2020-09" db="EMBL/GenBank/DDBJ databases">
        <authorList>
            <person name="Sun Q."/>
            <person name="Ohkuma M."/>
        </authorList>
    </citation>
    <scope>NUCLEOTIDE SEQUENCE</scope>
    <source>
        <strain evidence="3">JCM 4646</strain>
    </source>
</reference>
<gene>
    <name evidence="3" type="ORF">GCM10018781_71330</name>
</gene>
<evidence type="ECO:0000313" key="3">
    <source>
        <dbReference type="EMBL" id="GHH83659.1"/>
    </source>
</evidence>
<dbReference type="InterPro" id="IPR020843">
    <property type="entry name" value="ER"/>
</dbReference>
<comment type="caution">
    <text evidence="3">The sequence shown here is derived from an EMBL/GenBank/DDBJ whole genome shotgun (WGS) entry which is preliminary data.</text>
</comment>
<evidence type="ECO:0000259" key="2">
    <source>
        <dbReference type="SMART" id="SM00829"/>
    </source>
</evidence>
<dbReference type="PANTHER" id="PTHR43205">
    <property type="entry name" value="PROSTAGLANDIN REDUCTASE"/>
    <property type="match status" value="1"/>
</dbReference>